<gene>
    <name evidence="5" type="ORF">GCM10023168_21230</name>
</gene>
<dbReference type="Proteomes" id="UP001500945">
    <property type="component" value="Unassembled WGS sequence"/>
</dbReference>
<evidence type="ECO:0000313" key="5">
    <source>
        <dbReference type="EMBL" id="GAA4406414.1"/>
    </source>
</evidence>
<dbReference type="PRINTS" id="PR01607">
    <property type="entry name" value="APYRASEFAMLY"/>
</dbReference>
<dbReference type="Pfam" id="PF02872">
    <property type="entry name" value="5_nucleotid_C"/>
    <property type="match status" value="1"/>
</dbReference>
<evidence type="ECO:0000313" key="6">
    <source>
        <dbReference type="Proteomes" id="UP001500945"/>
    </source>
</evidence>
<dbReference type="Pfam" id="PF00149">
    <property type="entry name" value="Metallophos"/>
    <property type="match status" value="1"/>
</dbReference>
<dbReference type="Gene3D" id="3.60.21.10">
    <property type="match status" value="1"/>
</dbReference>
<dbReference type="InterPro" id="IPR029052">
    <property type="entry name" value="Metallo-depent_PP-like"/>
</dbReference>
<dbReference type="PANTHER" id="PTHR11575:SF24">
    <property type="entry name" value="5'-NUCLEOTIDASE"/>
    <property type="match status" value="1"/>
</dbReference>
<evidence type="ECO:0000256" key="1">
    <source>
        <dbReference type="ARBA" id="ARBA00022729"/>
    </source>
</evidence>
<keyword evidence="2" id="KW-0378">Hydrolase</keyword>
<comment type="similarity">
    <text evidence="2">Belongs to the 5'-nucleotidase family.</text>
</comment>
<dbReference type="Gene3D" id="3.90.780.10">
    <property type="entry name" value="5'-Nucleotidase, C-terminal domain"/>
    <property type="match status" value="1"/>
</dbReference>
<dbReference type="InterPro" id="IPR004843">
    <property type="entry name" value="Calcineurin-like_PHP"/>
</dbReference>
<dbReference type="InterPro" id="IPR006311">
    <property type="entry name" value="TAT_signal"/>
</dbReference>
<dbReference type="PANTHER" id="PTHR11575">
    <property type="entry name" value="5'-NUCLEOTIDASE-RELATED"/>
    <property type="match status" value="1"/>
</dbReference>
<dbReference type="EMBL" id="BAABGM010000013">
    <property type="protein sequence ID" value="GAA4406414.1"/>
    <property type="molecule type" value="Genomic_DNA"/>
</dbReference>
<evidence type="ECO:0000259" key="3">
    <source>
        <dbReference type="Pfam" id="PF00149"/>
    </source>
</evidence>
<feature type="domain" description="Calcineurin-like phosphoesterase" evidence="3">
    <location>
        <begin position="52"/>
        <end position="296"/>
    </location>
</feature>
<feature type="chain" id="PRO_5044982754" evidence="2">
    <location>
        <begin position="30"/>
        <end position="584"/>
    </location>
</feature>
<keyword evidence="1 2" id="KW-0732">Signal</keyword>
<keyword evidence="6" id="KW-1185">Reference proteome</keyword>
<dbReference type="RefSeq" id="WP_345205566.1">
    <property type="nucleotide sequence ID" value="NZ_BAABGM010000013.1"/>
</dbReference>
<comment type="caution">
    <text evidence="5">The sequence shown here is derived from an EMBL/GenBank/DDBJ whole genome shotgun (WGS) entry which is preliminary data.</text>
</comment>
<reference evidence="6" key="1">
    <citation type="journal article" date="2019" name="Int. J. Syst. Evol. Microbiol.">
        <title>The Global Catalogue of Microorganisms (GCM) 10K type strain sequencing project: providing services to taxonomists for standard genome sequencing and annotation.</title>
        <authorList>
            <consortium name="The Broad Institute Genomics Platform"/>
            <consortium name="The Broad Institute Genome Sequencing Center for Infectious Disease"/>
            <person name="Wu L."/>
            <person name="Ma J."/>
        </authorList>
    </citation>
    <scope>NUCLEOTIDE SEQUENCE [LARGE SCALE GENOMIC DNA]</scope>
    <source>
        <strain evidence="6">JCM 17809</strain>
    </source>
</reference>
<dbReference type="SUPFAM" id="SSF55816">
    <property type="entry name" value="5'-nucleotidase (syn. UDP-sugar hydrolase), C-terminal domain"/>
    <property type="match status" value="1"/>
</dbReference>
<feature type="signal peptide" evidence="2">
    <location>
        <begin position="1"/>
        <end position="29"/>
    </location>
</feature>
<sequence>MTTTRRRVLGAGIAATAIAALVAGTPALAAEGKKPAATGNPNFTAVQLLSFNDYHGHIEATDGPLSKTQDPSQKAVGGAEYLSSALDALRGSAPQGQSLTVAAGDLIGGSTFLSGIFHDEPSVETLNAMRLDVSSVGNHEFDEGTDELLRMQDGGCHPVDGCYFPDDPYAGADFQWLAANVVKKDGTGTLLPGTSVKEVGGVEIGFIGMTLEATPTLVNPAGVASVEFEDEVETANAQAALLRAQGVEAIVVLLHEGGYQSGNFDQCKGLSGPVATIAAQMTPDVDALVTGHTHQPYVCSVPDPEGNPRLVTSAASYGRVVTETKLVIDKSTGDVVRNRTSAQNHLVTRDKLTPDPAQTAILEKWSTLGAAKAAEVVGSNSEDITGDASGDRGVETPMADLLADAILWGTEAPENGGAQISFMNVGGVRASFLLEPKYAEAPGEITYAEAYDVAPFGNLLVSMDLTGAQIEEILEQQYQPVEARGSRPMLALGVSEGFTYEWDATQPEGSRVVPNSMQLDGVPVDPAATYRVSTLNFLANGGDLFTGFTEGTNILGGSEDLANLVAYLKVNPGLTAPEDRIAGL</sequence>
<keyword evidence="2" id="KW-0547">Nucleotide-binding</keyword>
<evidence type="ECO:0000256" key="2">
    <source>
        <dbReference type="RuleBase" id="RU362119"/>
    </source>
</evidence>
<dbReference type="InterPro" id="IPR006179">
    <property type="entry name" value="5_nucleotidase/apyrase"/>
</dbReference>
<protein>
    <submittedName>
        <fullName evidence="5">Bifunctional metallophosphatase/5'-nucleotidase</fullName>
    </submittedName>
</protein>
<dbReference type="SUPFAM" id="SSF56300">
    <property type="entry name" value="Metallo-dependent phosphatases"/>
    <property type="match status" value="1"/>
</dbReference>
<dbReference type="PROSITE" id="PS51318">
    <property type="entry name" value="TAT"/>
    <property type="match status" value="1"/>
</dbReference>
<dbReference type="InterPro" id="IPR008334">
    <property type="entry name" value="5'-Nucleotdase_C"/>
</dbReference>
<dbReference type="InterPro" id="IPR036907">
    <property type="entry name" value="5'-Nucleotdase_C_sf"/>
</dbReference>
<feature type="domain" description="5'-Nucleotidase C-terminal" evidence="4">
    <location>
        <begin position="387"/>
        <end position="549"/>
    </location>
</feature>
<accession>A0ABP8KH68</accession>
<name>A0ABP8KH68_9MICO</name>
<evidence type="ECO:0000259" key="4">
    <source>
        <dbReference type="Pfam" id="PF02872"/>
    </source>
</evidence>
<proteinExistence type="inferred from homology"/>
<organism evidence="5 6">
    <name type="scientific">Fodinibacter luteus</name>
    <dbReference type="NCBI Taxonomy" id="552064"/>
    <lineage>
        <taxon>Bacteria</taxon>
        <taxon>Bacillati</taxon>
        <taxon>Actinomycetota</taxon>
        <taxon>Actinomycetes</taxon>
        <taxon>Micrococcales</taxon>
        <taxon>Intrasporangiaceae</taxon>
        <taxon>Fodinibacter (ex Wang et al. 2009)</taxon>
    </lineage>
</organism>